<gene>
    <name evidence="1" type="ORF">SO802_031678</name>
</gene>
<sequence>MKRAVQYLAKYNAALDLDQHASSPELQAVSWTPPTAPIFKINVDTAVFSKQALSGLSEPPSSVDSVIQGIQSFNGEFR</sequence>
<accession>A0AAW2BLQ7</accession>
<evidence type="ECO:0000313" key="1">
    <source>
        <dbReference type="EMBL" id="KAK9986727.1"/>
    </source>
</evidence>
<protein>
    <submittedName>
        <fullName evidence="1">Uncharacterized protein</fullName>
    </submittedName>
</protein>
<name>A0AAW2BLQ7_9ROSI</name>
<dbReference type="EMBL" id="JAZDWU010000011">
    <property type="protein sequence ID" value="KAK9986727.1"/>
    <property type="molecule type" value="Genomic_DNA"/>
</dbReference>
<dbReference type="Proteomes" id="UP001459277">
    <property type="component" value="Unassembled WGS sequence"/>
</dbReference>
<reference evidence="1 2" key="1">
    <citation type="submission" date="2024-01" db="EMBL/GenBank/DDBJ databases">
        <title>A telomere-to-telomere, gap-free genome of sweet tea (Lithocarpus litseifolius).</title>
        <authorList>
            <person name="Zhou J."/>
        </authorList>
    </citation>
    <scope>NUCLEOTIDE SEQUENCE [LARGE SCALE GENOMIC DNA]</scope>
    <source>
        <strain evidence="1">Zhou-2022a</strain>
        <tissue evidence="1">Leaf</tissue>
    </source>
</reference>
<dbReference type="AlphaFoldDB" id="A0AAW2BLQ7"/>
<comment type="caution">
    <text evidence="1">The sequence shown here is derived from an EMBL/GenBank/DDBJ whole genome shotgun (WGS) entry which is preliminary data.</text>
</comment>
<organism evidence="1 2">
    <name type="scientific">Lithocarpus litseifolius</name>
    <dbReference type="NCBI Taxonomy" id="425828"/>
    <lineage>
        <taxon>Eukaryota</taxon>
        <taxon>Viridiplantae</taxon>
        <taxon>Streptophyta</taxon>
        <taxon>Embryophyta</taxon>
        <taxon>Tracheophyta</taxon>
        <taxon>Spermatophyta</taxon>
        <taxon>Magnoliopsida</taxon>
        <taxon>eudicotyledons</taxon>
        <taxon>Gunneridae</taxon>
        <taxon>Pentapetalae</taxon>
        <taxon>rosids</taxon>
        <taxon>fabids</taxon>
        <taxon>Fagales</taxon>
        <taxon>Fagaceae</taxon>
        <taxon>Lithocarpus</taxon>
    </lineage>
</organism>
<evidence type="ECO:0000313" key="2">
    <source>
        <dbReference type="Proteomes" id="UP001459277"/>
    </source>
</evidence>
<proteinExistence type="predicted"/>
<keyword evidence="2" id="KW-1185">Reference proteome</keyword>